<dbReference type="SMART" id="SM00387">
    <property type="entry name" value="HATPase_c"/>
    <property type="match status" value="1"/>
</dbReference>
<keyword evidence="4" id="KW-0808">Transferase</keyword>
<dbReference type="PROSITE" id="PS50109">
    <property type="entry name" value="HIS_KIN"/>
    <property type="match status" value="1"/>
</dbReference>
<dbReference type="Pfam" id="PF02518">
    <property type="entry name" value="HATPase_c"/>
    <property type="match status" value="1"/>
</dbReference>
<dbReference type="PANTHER" id="PTHR43102">
    <property type="entry name" value="SLR1143 PROTEIN"/>
    <property type="match status" value="1"/>
</dbReference>
<dbReference type="InterPro" id="IPR003594">
    <property type="entry name" value="HATPase_dom"/>
</dbReference>
<evidence type="ECO:0000313" key="8">
    <source>
        <dbReference type="EMBL" id="MDG3493227.1"/>
    </source>
</evidence>
<dbReference type="SMART" id="SM00065">
    <property type="entry name" value="GAF"/>
    <property type="match status" value="1"/>
</dbReference>
<dbReference type="PRINTS" id="PR00344">
    <property type="entry name" value="BCTRLSENSOR"/>
</dbReference>
<feature type="coiled-coil region" evidence="6">
    <location>
        <begin position="175"/>
        <end position="206"/>
    </location>
</feature>
<dbReference type="GO" id="GO:0000155">
    <property type="term" value="F:phosphorelay sensor kinase activity"/>
    <property type="evidence" value="ECO:0007669"/>
    <property type="project" value="InterPro"/>
</dbReference>
<feature type="domain" description="Histidine kinase" evidence="7">
    <location>
        <begin position="218"/>
        <end position="458"/>
    </location>
</feature>
<accession>A0A9X4RGE0</accession>
<dbReference type="EC" id="2.7.13.3" evidence="2"/>
<dbReference type="InterPro" id="IPR036097">
    <property type="entry name" value="HisK_dim/P_sf"/>
</dbReference>
<keyword evidence="6" id="KW-0175">Coiled coil</keyword>
<keyword evidence="8" id="KW-0067">ATP-binding</keyword>
<keyword evidence="5" id="KW-0902">Two-component regulatory system</keyword>
<evidence type="ECO:0000256" key="5">
    <source>
        <dbReference type="ARBA" id="ARBA00023012"/>
    </source>
</evidence>
<keyword evidence="8" id="KW-0547">Nucleotide-binding</keyword>
<dbReference type="AlphaFoldDB" id="A0A9X4RGE0"/>
<dbReference type="SUPFAM" id="SSF55781">
    <property type="entry name" value="GAF domain-like"/>
    <property type="match status" value="1"/>
</dbReference>
<dbReference type="InterPro" id="IPR003661">
    <property type="entry name" value="HisK_dim/P_dom"/>
</dbReference>
<dbReference type="EMBL" id="VBTY01000007">
    <property type="protein sequence ID" value="MDG3493227.1"/>
    <property type="molecule type" value="Genomic_DNA"/>
</dbReference>
<evidence type="ECO:0000256" key="2">
    <source>
        <dbReference type="ARBA" id="ARBA00012438"/>
    </source>
</evidence>
<keyword evidence="9" id="KW-1185">Reference proteome</keyword>
<keyword evidence="3" id="KW-0597">Phosphoprotein</keyword>
<dbReference type="Gene3D" id="3.30.450.40">
    <property type="match status" value="1"/>
</dbReference>
<name>A0A9X4RGE0_9CYAN</name>
<dbReference type="Gene3D" id="1.10.287.130">
    <property type="match status" value="1"/>
</dbReference>
<dbReference type="InterPro" id="IPR036890">
    <property type="entry name" value="HATPase_C_sf"/>
</dbReference>
<evidence type="ECO:0000256" key="1">
    <source>
        <dbReference type="ARBA" id="ARBA00000085"/>
    </source>
</evidence>
<evidence type="ECO:0000259" key="7">
    <source>
        <dbReference type="PROSITE" id="PS50109"/>
    </source>
</evidence>
<dbReference type="CDD" id="cd00082">
    <property type="entry name" value="HisKA"/>
    <property type="match status" value="1"/>
</dbReference>
<dbReference type="SUPFAM" id="SSF47384">
    <property type="entry name" value="Homodimeric domain of signal transducing histidine kinase"/>
    <property type="match status" value="1"/>
</dbReference>
<organism evidence="8 9">
    <name type="scientific">Pseudanabaena catenata USMAC16</name>
    <dbReference type="NCBI Taxonomy" id="1855837"/>
    <lineage>
        <taxon>Bacteria</taxon>
        <taxon>Bacillati</taxon>
        <taxon>Cyanobacteriota</taxon>
        <taxon>Cyanophyceae</taxon>
        <taxon>Pseudanabaenales</taxon>
        <taxon>Pseudanabaenaceae</taxon>
        <taxon>Pseudanabaena</taxon>
    </lineage>
</organism>
<evidence type="ECO:0000256" key="4">
    <source>
        <dbReference type="ARBA" id="ARBA00022777"/>
    </source>
</evidence>
<dbReference type="InterPro" id="IPR003018">
    <property type="entry name" value="GAF"/>
</dbReference>
<keyword evidence="4" id="KW-0418">Kinase</keyword>
<gene>
    <name evidence="8" type="ORF">FEV09_01510</name>
</gene>
<dbReference type="Gene3D" id="3.30.565.10">
    <property type="entry name" value="Histidine kinase-like ATPase, C-terminal domain"/>
    <property type="match status" value="1"/>
</dbReference>
<dbReference type="Pfam" id="PF01590">
    <property type="entry name" value="GAF"/>
    <property type="match status" value="1"/>
</dbReference>
<dbReference type="PANTHER" id="PTHR43102:SF2">
    <property type="entry name" value="GAF DOMAIN-CONTAINING PROTEIN"/>
    <property type="match status" value="1"/>
</dbReference>
<evidence type="ECO:0000256" key="3">
    <source>
        <dbReference type="ARBA" id="ARBA00022553"/>
    </source>
</evidence>
<comment type="catalytic activity">
    <reaction evidence="1">
        <text>ATP + protein L-histidine = ADP + protein N-phospho-L-histidine.</text>
        <dbReference type="EC" id="2.7.13.3"/>
    </reaction>
</comment>
<proteinExistence type="predicted"/>
<comment type="caution">
    <text evidence="8">The sequence shown here is derived from an EMBL/GenBank/DDBJ whole genome shotgun (WGS) entry which is preliminary data.</text>
</comment>
<dbReference type="InterPro" id="IPR004358">
    <property type="entry name" value="Sig_transdc_His_kin-like_C"/>
</dbReference>
<dbReference type="SUPFAM" id="SSF55874">
    <property type="entry name" value="ATPase domain of HSP90 chaperone/DNA topoisomerase II/histidine kinase"/>
    <property type="match status" value="1"/>
</dbReference>
<dbReference type="InterPro" id="IPR005467">
    <property type="entry name" value="His_kinase_dom"/>
</dbReference>
<sequence>MHSKTPIPANEVERLAALQRYNILDTLPEETYDELTSLAAYICGTPIALISLVDANRQWFKSKIGIETSETSRDLAFCAHAILQSTPLVVPNTHEDERFANNPLVVDEPNIQFYAGTPLVTPDGFALGTLCVIDRTPKNLSTEQLKALQTLGREVITQLELRKHVSTLSENIIERQKVEESLRESNQQLQQTVAELKNTQAQLIHSEKMSSLGQLVAGIAHEMNNPINFICGNIGYIHAQLLEILELLKLYQDESDPSDKIKTKVKEIDLEFLVGDLPNTLSSVKKGAERINQIVLSLRNFSRLDEAKKKESDLHEGLDNTLLLLQHRLKHIHIKREYDDLPMLDCNASQLNQVFMSIITNAIDAVEGVMQERSPEITIRTELSDRAIAVKVIDNGVGINQEVQNSIFDPFFTTKPVGKGVGLGLSVSYNIVREHGGELQVVPREVGTECIIKLPISPISHD</sequence>
<evidence type="ECO:0000313" key="9">
    <source>
        <dbReference type="Proteomes" id="UP001152872"/>
    </source>
</evidence>
<dbReference type="GO" id="GO:0005524">
    <property type="term" value="F:ATP binding"/>
    <property type="evidence" value="ECO:0007669"/>
    <property type="project" value="UniProtKB-KW"/>
</dbReference>
<protein>
    <recommendedName>
        <fullName evidence="2">histidine kinase</fullName>
        <ecNumber evidence="2">2.7.13.3</ecNumber>
    </recommendedName>
</protein>
<evidence type="ECO:0000256" key="6">
    <source>
        <dbReference type="SAM" id="Coils"/>
    </source>
</evidence>
<dbReference type="InterPro" id="IPR029016">
    <property type="entry name" value="GAF-like_dom_sf"/>
</dbReference>
<dbReference type="RefSeq" id="WP_009625261.1">
    <property type="nucleotide sequence ID" value="NZ_VBTY01000007.1"/>
</dbReference>
<dbReference type="Proteomes" id="UP001152872">
    <property type="component" value="Unassembled WGS sequence"/>
</dbReference>
<reference evidence="8" key="1">
    <citation type="submission" date="2019-05" db="EMBL/GenBank/DDBJ databases">
        <title>Whole genome sequencing of Pseudanabaena catenata USMAC16.</title>
        <authorList>
            <person name="Khan Z."/>
            <person name="Omar W.M."/>
            <person name="Convey P."/>
            <person name="Merican F."/>
            <person name="Najimudin N."/>
        </authorList>
    </citation>
    <scope>NUCLEOTIDE SEQUENCE</scope>
    <source>
        <strain evidence="8">USMAC16</strain>
    </source>
</reference>